<dbReference type="AlphaFoldDB" id="A0A256FER1"/>
<protein>
    <submittedName>
        <fullName evidence="4">KR domain protein</fullName>
    </submittedName>
</protein>
<dbReference type="RefSeq" id="WP_169717388.1">
    <property type="nucleotide sequence ID" value="NZ_JBHEEK010000024.1"/>
</dbReference>
<evidence type="ECO:0000313" key="5">
    <source>
        <dbReference type="Proteomes" id="UP000215590"/>
    </source>
</evidence>
<dbReference type="InterPro" id="IPR002347">
    <property type="entry name" value="SDR_fam"/>
</dbReference>
<accession>A0A256FER1</accession>
<gene>
    <name evidence="4" type="ORF">CEV31_3475</name>
</gene>
<evidence type="ECO:0000313" key="4">
    <source>
        <dbReference type="EMBL" id="OYR13345.1"/>
    </source>
</evidence>
<dbReference type="Gene3D" id="3.40.50.720">
    <property type="entry name" value="NAD(P)-binding Rossmann-like Domain"/>
    <property type="match status" value="1"/>
</dbReference>
<dbReference type="PROSITE" id="PS00061">
    <property type="entry name" value="ADH_SHORT"/>
    <property type="match status" value="1"/>
</dbReference>
<name>A0A256FER1_9HYPH</name>
<dbReference type="PRINTS" id="PR00081">
    <property type="entry name" value="GDHRDH"/>
</dbReference>
<evidence type="ECO:0000256" key="2">
    <source>
        <dbReference type="ARBA" id="ARBA00023002"/>
    </source>
</evidence>
<dbReference type="FunFam" id="3.40.50.720:FF:000084">
    <property type="entry name" value="Short-chain dehydrogenase reductase"/>
    <property type="match status" value="1"/>
</dbReference>
<dbReference type="SUPFAM" id="SSF51735">
    <property type="entry name" value="NAD(P)-binding Rossmann-fold domains"/>
    <property type="match status" value="1"/>
</dbReference>
<sequence>MSGLFDLTGRVAVVTGGATGLGAGAARALCTVGARVIILGRNADRLSATAAIIGARAKPCDVTSRNNLHSVFGEVLSEEGSLDILINAAGINLRGDSFNFSEDDWDQVHAVNAKGAFFAAREAAQLMRDAGHGKIVNYCSYGSARGLKGSVAYASSKGGLRQITKSLALELAPFNIQVNGIEPGWFKTEMTGELFDNPAWIERTRARIPVGRMGTVNDLDGSVIFLASRASDYITGIMLPVDGGAQAH</sequence>
<dbReference type="Proteomes" id="UP000215590">
    <property type="component" value="Unassembled WGS sequence"/>
</dbReference>
<dbReference type="GO" id="GO:0016616">
    <property type="term" value="F:oxidoreductase activity, acting on the CH-OH group of donors, NAD or NADP as acceptor"/>
    <property type="evidence" value="ECO:0007669"/>
    <property type="project" value="UniProtKB-ARBA"/>
</dbReference>
<dbReference type="PANTHER" id="PTHR42760:SF5">
    <property type="entry name" value="2-DEHYDRO-3-DEOXY-D-GLUCONATE 5-DEHYDROGENASE"/>
    <property type="match status" value="1"/>
</dbReference>
<proteinExistence type="inferred from homology"/>
<organism evidence="4 5">
    <name type="scientific">Brucella thiophenivorans</name>
    <dbReference type="NCBI Taxonomy" id="571255"/>
    <lineage>
        <taxon>Bacteria</taxon>
        <taxon>Pseudomonadati</taxon>
        <taxon>Pseudomonadota</taxon>
        <taxon>Alphaproteobacteria</taxon>
        <taxon>Hyphomicrobiales</taxon>
        <taxon>Brucellaceae</taxon>
        <taxon>Brucella/Ochrobactrum group</taxon>
        <taxon>Brucella</taxon>
    </lineage>
</organism>
<keyword evidence="2" id="KW-0560">Oxidoreductase</keyword>
<feature type="domain" description="Ketoreductase" evidence="3">
    <location>
        <begin position="10"/>
        <end position="185"/>
    </location>
</feature>
<dbReference type="InterPro" id="IPR020904">
    <property type="entry name" value="Sc_DH/Rdtase_CS"/>
</dbReference>
<dbReference type="EMBL" id="NNRJ01000053">
    <property type="protein sequence ID" value="OYR13345.1"/>
    <property type="molecule type" value="Genomic_DNA"/>
</dbReference>
<comment type="similarity">
    <text evidence="1">Belongs to the short-chain dehydrogenases/reductases (SDR) family.</text>
</comment>
<evidence type="ECO:0000256" key="1">
    <source>
        <dbReference type="ARBA" id="ARBA00006484"/>
    </source>
</evidence>
<dbReference type="SMART" id="SM00822">
    <property type="entry name" value="PKS_KR"/>
    <property type="match status" value="1"/>
</dbReference>
<dbReference type="Pfam" id="PF13561">
    <property type="entry name" value="adh_short_C2"/>
    <property type="match status" value="1"/>
</dbReference>
<dbReference type="PRINTS" id="PR00080">
    <property type="entry name" value="SDRFAMILY"/>
</dbReference>
<reference evidence="4 5" key="1">
    <citation type="submission" date="2017-07" db="EMBL/GenBank/DDBJ databases">
        <title>Phylogenetic study on the rhizospheric bacterium Ochrobactrum sp. A44.</title>
        <authorList>
            <person name="Krzyzanowska D.M."/>
            <person name="Ossowicki A."/>
            <person name="Rajewska M."/>
            <person name="Maciag T."/>
            <person name="Kaczynski Z."/>
            <person name="Czerwicka M."/>
            <person name="Jafra S."/>
        </authorList>
    </citation>
    <scope>NUCLEOTIDE SEQUENCE [LARGE SCALE GENOMIC DNA]</scope>
    <source>
        <strain evidence="4 5">DSM 7216</strain>
    </source>
</reference>
<dbReference type="InterPro" id="IPR036291">
    <property type="entry name" value="NAD(P)-bd_dom_sf"/>
</dbReference>
<dbReference type="PANTHER" id="PTHR42760">
    <property type="entry name" value="SHORT-CHAIN DEHYDROGENASES/REDUCTASES FAMILY MEMBER"/>
    <property type="match status" value="1"/>
</dbReference>
<dbReference type="InterPro" id="IPR057326">
    <property type="entry name" value="KR_dom"/>
</dbReference>
<keyword evidence="5" id="KW-1185">Reference proteome</keyword>
<comment type="caution">
    <text evidence="4">The sequence shown here is derived from an EMBL/GenBank/DDBJ whole genome shotgun (WGS) entry which is preliminary data.</text>
</comment>
<evidence type="ECO:0000259" key="3">
    <source>
        <dbReference type="SMART" id="SM00822"/>
    </source>
</evidence>